<feature type="domain" description="ABC transporter" evidence="5">
    <location>
        <begin position="2"/>
        <end position="242"/>
    </location>
</feature>
<dbReference type="InterPro" id="IPR017871">
    <property type="entry name" value="ABC_transporter-like_CS"/>
</dbReference>
<dbReference type="InterPro" id="IPR003593">
    <property type="entry name" value="AAA+_ATPase"/>
</dbReference>
<evidence type="ECO:0000256" key="3">
    <source>
        <dbReference type="ARBA" id="ARBA00022840"/>
    </source>
</evidence>
<evidence type="ECO:0000256" key="4">
    <source>
        <dbReference type="SAM" id="MobiDB-lite"/>
    </source>
</evidence>
<evidence type="ECO:0000256" key="2">
    <source>
        <dbReference type="ARBA" id="ARBA00022741"/>
    </source>
</evidence>
<accession>A0A4D4JC36</accession>
<protein>
    <submittedName>
        <fullName evidence="6">ABC transporter ATP-binding protein</fullName>
    </submittedName>
</protein>
<dbReference type="Pfam" id="PF00005">
    <property type="entry name" value="ABC_tran"/>
    <property type="match status" value="1"/>
</dbReference>
<comment type="caution">
    <text evidence="6">The sequence shown here is derived from an EMBL/GenBank/DDBJ whole genome shotgun (WGS) entry which is preliminary data.</text>
</comment>
<dbReference type="PROSITE" id="PS00211">
    <property type="entry name" value="ABC_TRANSPORTER_1"/>
    <property type="match status" value="1"/>
</dbReference>
<dbReference type="Proteomes" id="UP000298860">
    <property type="component" value="Unassembled WGS sequence"/>
</dbReference>
<reference evidence="7" key="1">
    <citation type="submission" date="2019-04" db="EMBL/GenBank/DDBJ databases">
        <title>Draft genome sequence of Pseudonocardiaceae bacterium SL3-2-4.</title>
        <authorList>
            <person name="Ningsih F."/>
            <person name="Yokota A."/>
            <person name="Sakai Y."/>
            <person name="Nanatani K."/>
            <person name="Yabe S."/>
            <person name="Oetari A."/>
            <person name="Sjamsuridzal W."/>
        </authorList>
    </citation>
    <scope>NUCLEOTIDE SEQUENCE [LARGE SCALE GENOMIC DNA]</scope>
    <source>
        <strain evidence="7">SL3-2-4</strain>
    </source>
</reference>
<evidence type="ECO:0000313" key="6">
    <source>
        <dbReference type="EMBL" id="GDY33164.1"/>
    </source>
</evidence>
<proteinExistence type="predicted"/>
<dbReference type="SUPFAM" id="SSF52540">
    <property type="entry name" value="P-loop containing nucleoside triphosphate hydrolases"/>
    <property type="match status" value="1"/>
</dbReference>
<keyword evidence="1" id="KW-0813">Transport</keyword>
<feature type="compositionally biased region" description="Basic and acidic residues" evidence="4">
    <location>
        <begin position="265"/>
        <end position="281"/>
    </location>
</feature>
<evidence type="ECO:0000256" key="1">
    <source>
        <dbReference type="ARBA" id="ARBA00022448"/>
    </source>
</evidence>
<dbReference type="EMBL" id="BJFL01000035">
    <property type="protein sequence ID" value="GDY33164.1"/>
    <property type="molecule type" value="Genomic_DNA"/>
</dbReference>
<evidence type="ECO:0000259" key="5">
    <source>
        <dbReference type="PROSITE" id="PS50893"/>
    </source>
</evidence>
<dbReference type="Gene3D" id="3.40.50.300">
    <property type="entry name" value="P-loop containing nucleotide triphosphate hydrolases"/>
    <property type="match status" value="1"/>
</dbReference>
<evidence type="ECO:0000313" key="7">
    <source>
        <dbReference type="Proteomes" id="UP000298860"/>
    </source>
</evidence>
<feature type="region of interest" description="Disordered" evidence="4">
    <location>
        <begin position="259"/>
        <end position="281"/>
    </location>
</feature>
<dbReference type="InterPro" id="IPR027417">
    <property type="entry name" value="P-loop_NTPase"/>
</dbReference>
<gene>
    <name evidence="6" type="ORF">GTS_47970</name>
</gene>
<organism evidence="6 7">
    <name type="scientific">Gandjariella thermophila</name>
    <dbReference type="NCBI Taxonomy" id="1931992"/>
    <lineage>
        <taxon>Bacteria</taxon>
        <taxon>Bacillati</taxon>
        <taxon>Actinomycetota</taxon>
        <taxon>Actinomycetes</taxon>
        <taxon>Pseudonocardiales</taxon>
        <taxon>Pseudonocardiaceae</taxon>
        <taxon>Gandjariella</taxon>
    </lineage>
</organism>
<name>A0A4D4JC36_9PSEU</name>
<dbReference type="PROSITE" id="PS50893">
    <property type="entry name" value="ABC_TRANSPORTER_2"/>
    <property type="match status" value="1"/>
</dbReference>
<keyword evidence="2" id="KW-0547">Nucleotide-binding</keyword>
<dbReference type="InterPro" id="IPR050153">
    <property type="entry name" value="Metal_Ion_Import_ABC"/>
</dbReference>
<keyword evidence="3 6" id="KW-0067">ATP-binding</keyword>
<dbReference type="AlphaFoldDB" id="A0A4D4JC36"/>
<dbReference type="GO" id="GO:0016887">
    <property type="term" value="F:ATP hydrolysis activity"/>
    <property type="evidence" value="ECO:0007669"/>
    <property type="project" value="InterPro"/>
</dbReference>
<dbReference type="InterPro" id="IPR003439">
    <property type="entry name" value="ABC_transporter-like_ATP-bd"/>
</dbReference>
<dbReference type="SMART" id="SM00382">
    <property type="entry name" value="AAA"/>
    <property type="match status" value="1"/>
</dbReference>
<dbReference type="PANTHER" id="PTHR42734">
    <property type="entry name" value="METAL TRANSPORT SYSTEM ATP-BINDING PROTEIN TM_0124-RELATED"/>
    <property type="match status" value="1"/>
</dbReference>
<sequence length="281" mass="29391">MVCLRGAAARVGGRTLWRDVDLSVAAGEFVAVLGPNGVGKSTLVKTILGLQPAAAGEVRVLGGRPGRANHRIGYLPQRRGFDATLRIRGVDVVRLGLDGDRWGIPLPGSARFARRRRAAEARVAEVIDLVGATGYAHRPIGQLSGGEQQRLLIAQALVRRPALLLLDEPLDSLDLPNQGAVAALLGHVAHAEGVSVMIVAHDVNPLLAYLDGVVYLAHGAAVTGTPDEVINGPALSRLYGSPVEVLCTSDGRLVVVGAPEPPAVHADRHADRPSGARDGSR</sequence>
<dbReference type="GO" id="GO:0005524">
    <property type="term" value="F:ATP binding"/>
    <property type="evidence" value="ECO:0007669"/>
    <property type="project" value="UniProtKB-KW"/>
</dbReference>
<keyword evidence="7" id="KW-1185">Reference proteome</keyword>